<keyword evidence="1" id="KW-1133">Transmembrane helix</keyword>
<reference evidence="4 5" key="1">
    <citation type="journal article" date="2015" name="Sci. Rep.">
        <title>Genome of the facultative scuticociliatosis pathogen Pseudocohnilembus persalinus provides insight into its virulence through horizontal gene transfer.</title>
        <authorList>
            <person name="Xiong J."/>
            <person name="Wang G."/>
            <person name="Cheng J."/>
            <person name="Tian M."/>
            <person name="Pan X."/>
            <person name="Warren A."/>
            <person name="Jiang C."/>
            <person name="Yuan D."/>
            <person name="Miao W."/>
        </authorList>
    </citation>
    <scope>NUCLEOTIDE SEQUENCE [LARGE SCALE GENOMIC DNA]</scope>
    <source>
        <strain evidence="4">36N120E</strain>
    </source>
</reference>
<dbReference type="Pfam" id="PF10192">
    <property type="entry name" value="GPR180-TMEM145_TM"/>
    <property type="match status" value="1"/>
</dbReference>
<evidence type="ECO:0000313" key="4">
    <source>
        <dbReference type="EMBL" id="KRX01907.1"/>
    </source>
</evidence>
<keyword evidence="2" id="KW-0732">Signal</keyword>
<dbReference type="InterPro" id="IPR047831">
    <property type="entry name" value="GPR180/TMEM145"/>
</dbReference>
<feature type="domain" description="GPR180/TMEM145 transmembrane" evidence="3">
    <location>
        <begin position="159"/>
        <end position="377"/>
    </location>
</feature>
<feature type="transmembrane region" description="Helical" evidence="1">
    <location>
        <begin position="227"/>
        <end position="247"/>
    </location>
</feature>
<sequence length="404" mass="46512">MKKFSKLLSSLFIILIVLQLVQAKVYKETISLQKLKKEKGFHYLTKMAMDREWQQLDQSLTCAEKQKEQRTHRSKKSINLKNTEKIRWGKVKAGTVSQPRNRRVWFFALAACDLEQINQVIKENRGQGIKIEIELTLLNNQSHFGSDEIGFIWPIGFILFFYIGILLYGIQYIIKQNQKIEEIDVPLIVILSALGLSIFSLFFQLIHQISYSYNGQGLFVLDLFSEMTEVLSTFLLSVFLLLVSWGWTINYMELDSFDVIVPLAILMGIIDLMIMGLGKLTDNSDSKYHLYDGWVGYVILVIQIGLFIYFQFGLNNIKQKASIKLKSFIQQLSFFGSLYFLAIPILLVISWFFAFYDRNIIITLGTLLIQAAAFIVLIYLNTSQKSAYYKVSMKSQGILPGGRL</sequence>
<proteinExistence type="predicted"/>
<evidence type="ECO:0000256" key="2">
    <source>
        <dbReference type="SAM" id="SignalP"/>
    </source>
</evidence>
<organism evidence="4 5">
    <name type="scientific">Pseudocohnilembus persalinus</name>
    <name type="common">Ciliate</name>
    <dbReference type="NCBI Taxonomy" id="266149"/>
    <lineage>
        <taxon>Eukaryota</taxon>
        <taxon>Sar</taxon>
        <taxon>Alveolata</taxon>
        <taxon>Ciliophora</taxon>
        <taxon>Intramacronucleata</taxon>
        <taxon>Oligohymenophorea</taxon>
        <taxon>Scuticociliatia</taxon>
        <taxon>Philasterida</taxon>
        <taxon>Pseudocohnilembidae</taxon>
        <taxon>Pseudocohnilembus</taxon>
    </lineage>
</organism>
<feature type="chain" id="PRO_5006867445" description="GPR180/TMEM145 transmembrane domain-containing protein" evidence="2">
    <location>
        <begin position="24"/>
        <end position="404"/>
    </location>
</feature>
<dbReference type="Proteomes" id="UP000054937">
    <property type="component" value="Unassembled WGS sequence"/>
</dbReference>
<dbReference type="EMBL" id="LDAU01000161">
    <property type="protein sequence ID" value="KRX01907.1"/>
    <property type="molecule type" value="Genomic_DNA"/>
</dbReference>
<gene>
    <name evidence="4" type="ORF">PPERSA_05746</name>
</gene>
<feature type="transmembrane region" description="Helical" evidence="1">
    <location>
        <begin position="151"/>
        <end position="173"/>
    </location>
</feature>
<feature type="transmembrane region" description="Helical" evidence="1">
    <location>
        <begin position="360"/>
        <end position="380"/>
    </location>
</feature>
<dbReference type="PANTHER" id="PTHR23252:SF24">
    <property type="entry name" value="TRANSMEMBRANE PROTEIN 145"/>
    <property type="match status" value="1"/>
</dbReference>
<dbReference type="OMA" id="DHSCTEK"/>
<dbReference type="GO" id="GO:0007186">
    <property type="term" value="P:G protein-coupled receptor signaling pathway"/>
    <property type="evidence" value="ECO:0007669"/>
    <property type="project" value="InterPro"/>
</dbReference>
<keyword evidence="5" id="KW-1185">Reference proteome</keyword>
<feature type="transmembrane region" description="Helical" evidence="1">
    <location>
        <begin position="294"/>
        <end position="312"/>
    </location>
</feature>
<feature type="transmembrane region" description="Helical" evidence="1">
    <location>
        <begin position="332"/>
        <end position="354"/>
    </location>
</feature>
<evidence type="ECO:0000259" key="3">
    <source>
        <dbReference type="Pfam" id="PF10192"/>
    </source>
</evidence>
<dbReference type="InParanoid" id="A0A0V0QHZ3"/>
<dbReference type="OrthoDB" id="429400at2759"/>
<name>A0A0V0QHZ3_PSEPJ</name>
<dbReference type="PANTHER" id="PTHR23252">
    <property type="entry name" value="INTIMAL THICKNESS RECEPTOR-RELATED"/>
    <property type="match status" value="1"/>
</dbReference>
<comment type="caution">
    <text evidence="4">The sequence shown here is derived from an EMBL/GenBank/DDBJ whole genome shotgun (WGS) entry which is preliminary data.</text>
</comment>
<keyword evidence="1" id="KW-0812">Transmembrane</keyword>
<accession>A0A0V0QHZ3</accession>
<feature type="transmembrane region" description="Helical" evidence="1">
    <location>
        <begin position="185"/>
        <end position="207"/>
    </location>
</feature>
<evidence type="ECO:0000313" key="5">
    <source>
        <dbReference type="Proteomes" id="UP000054937"/>
    </source>
</evidence>
<dbReference type="AlphaFoldDB" id="A0A0V0QHZ3"/>
<protein>
    <recommendedName>
        <fullName evidence="3">GPR180/TMEM145 transmembrane domain-containing protein</fullName>
    </recommendedName>
</protein>
<evidence type="ECO:0000256" key="1">
    <source>
        <dbReference type="SAM" id="Phobius"/>
    </source>
</evidence>
<keyword evidence="1" id="KW-0472">Membrane</keyword>
<dbReference type="InterPro" id="IPR019336">
    <property type="entry name" value="GPR180/TMEM145_TM"/>
</dbReference>
<feature type="signal peptide" evidence="2">
    <location>
        <begin position="1"/>
        <end position="23"/>
    </location>
</feature>
<feature type="transmembrane region" description="Helical" evidence="1">
    <location>
        <begin position="259"/>
        <end position="278"/>
    </location>
</feature>
<dbReference type="GO" id="GO:0019236">
    <property type="term" value="P:response to pheromone"/>
    <property type="evidence" value="ECO:0007669"/>
    <property type="project" value="InterPro"/>
</dbReference>